<keyword evidence="2" id="KW-0645">Protease</keyword>
<dbReference type="GO" id="GO:0006508">
    <property type="term" value="P:proteolysis"/>
    <property type="evidence" value="ECO:0007669"/>
    <property type="project" value="UniProtKB-KW"/>
</dbReference>
<reference evidence="5 6" key="1">
    <citation type="journal article" date="2020" name="Biotechnol. Biofuels">
        <title>New insights from the biogas microbiome by comprehensive genome-resolved metagenomics of nearly 1600 species originating from multiple anaerobic digesters.</title>
        <authorList>
            <person name="Campanaro S."/>
            <person name="Treu L."/>
            <person name="Rodriguez-R L.M."/>
            <person name="Kovalovszki A."/>
            <person name="Ziels R.M."/>
            <person name="Maus I."/>
            <person name="Zhu X."/>
            <person name="Kougias P.G."/>
            <person name="Basile A."/>
            <person name="Luo G."/>
            <person name="Schluter A."/>
            <person name="Konstantinidis K.T."/>
            <person name="Angelidaki I."/>
        </authorList>
    </citation>
    <scope>NUCLEOTIDE SEQUENCE [LARGE SCALE GENOMIC DNA]</scope>
    <source>
        <strain evidence="5">AS22ysBPME_79</strain>
    </source>
</reference>
<evidence type="ECO:0000256" key="1">
    <source>
        <dbReference type="ARBA" id="ARBA00001947"/>
    </source>
</evidence>
<proteinExistence type="predicted"/>
<evidence type="ECO:0000256" key="4">
    <source>
        <dbReference type="ARBA" id="ARBA00023049"/>
    </source>
</evidence>
<dbReference type="GO" id="GO:0008237">
    <property type="term" value="F:metallopeptidase activity"/>
    <property type="evidence" value="ECO:0007669"/>
    <property type="project" value="UniProtKB-KW"/>
</dbReference>
<organism evidence="5 6">
    <name type="scientific">Candidatus Iainarchaeum sp</name>
    <dbReference type="NCBI Taxonomy" id="3101447"/>
    <lineage>
        <taxon>Archaea</taxon>
        <taxon>Candidatus Iainarchaeota</taxon>
        <taxon>Candidatus Iainarchaeia</taxon>
        <taxon>Candidatus Iainarchaeales</taxon>
        <taxon>Candidatus Iainarchaeaceae</taxon>
        <taxon>Candidatus Iainarchaeum</taxon>
    </lineage>
</organism>
<keyword evidence="4" id="KW-0482">Metalloprotease</keyword>
<dbReference type="PANTHER" id="PTHR31817:SF0">
    <property type="entry name" value="CHROMOSOME UNDETERMINED SCAFFOLD_67, WHOLE GENOME SHOTGUN SEQUENCE"/>
    <property type="match status" value="1"/>
</dbReference>
<gene>
    <name evidence="5" type="ORF">GX950_00780</name>
</gene>
<dbReference type="PANTHER" id="PTHR31817">
    <property type="match status" value="1"/>
</dbReference>
<name>A0A7K4BYM1_9ARCH</name>
<protein>
    <submittedName>
        <fullName evidence="5">DUF1704 domain-containing protein</fullName>
    </submittedName>
</protein>
<comment type="cofactor">
    <cofactor evidence="1">
        <name>Zn(2+)</name>
        <dbReference type="ChEBI" id="CHEBI:29105"/>
    </cofactor>
</comment>
<dbReference type="AlphaFoldDB" id="A0A7K4BYM1"/>
<dbReference type="Pfam" id="PF08014">
    <property type="entry name" value="MATCAP"/>
    <property type="match status" value="1"/>
</dbReference>
<evidence type="ECO:0000256" key="2">
    <source>
        <dbReference type="ARBA" id="ARBA00022670"/>
    </source>
</evidence>
<dbReference type="GO" id="GO:0080164">
    <property type="term" value="P:regulation of nitric oxide metabolic process"/>
    <property type="evidence" value="ECO:0007669"/>
    <property type="project" value="TreeGrafter"/>
</dbReference>
<dbReference type="InterPro" id="IPR012548">
    <property type="entry name" value="MATCAP"/>
</dbReference>
<dbReference type="Proteomes" id="UP000526302">
    <property type="component" value="Unassembled WGS sequence"/>
</dbReference>
<evidence type="ECO:0000313" key="6">
    <source>
        <dbReference type="Proteomes" id="UP000526302"/>
    </source>
</evidence>
<evidence type="ECO:0000313" key="5">
    <source>
        <dbReference type="EMBL" id="NMA44333.1"/>
    </source>
</evidence>
<keyword evidence="3" id="KW-0378">Hydrolase</keyword>
<evidence type="ECO:0000256" key="3">
    <source>
        <dbReference type="ARBA" id="ARBA00022801"/>
    </source>
</evidence>
<comment type="caution">
    <text evidence="5">The sequence shown here is derived from an EMBL/GenBank/DDBJ whole genome shotgun (WGS) entry which is preliminary data.</text>
</comment>
<dbReference type="SMART" id="SM01154">
    <property type="entry name" value="DUF1704"/>
    <property type="match status" value="1"/>
</dbReference>
<dbReference type="EMBL" id="JAAZKV010000007">
    <property type="protein sequence ID" value="NMA44333.1"/>
    <property type="molecule type" value="Genomic_DNA"/>
</dbReference>
<accession>A0A7K4BYM1</accession>
<sequence length="373" mass="43702">MVFIYFTDYILLDQKVCQLSSSLSSNILSYTFPQNFSEEKKRFFAELEKKEEYNPKFIYAPRNPLFNYFSVSPTFNVYKNELKELLSEVGRDSLGLIYERKLLDLFDRLELVRSVGTANFSTNSESYYGSIDKSALKLAEELVQKETKFKSKTISMNRAKQVINSFLKKKKLKYKITMRPHSSSSFSVNIRTKNIFINQDYVFTKESLKRLIAHEIESHIYRYENGVRQPYLIFAKGLSKETLKTEEGLAVYVEEKKKINTDLQLKNYAGRVVAINLALKKNFYDTFISLTQYFSKEDAYNLTFRAKRGIHSQEEKGAFTKDNVYLKGYLSVKEYLKDRSIEDLFYGRYAIEDAPLVFDVDGLKKPKYLPEFK</sequence>